<accession>A0A2U2BT62</accession>
<evidence type="ECO:0000259" key="7">
    <source>
        <dbReference type="SMART" id="SM00244"/>
    </source>
</evidence>
<keyword evidence="4" id="KW-1133">Transmembrane helix</keyword>
<organism evidence="8 9">
    <name type="scientific">Marinicauda salina</name>
    <dbReference type="NCBI Taxonomy" id="2135793"/>
    <lineage>
        <taxon>Bacteria</taxon>
        <taxon>Pseudomonadati</taxon>
        <taxon>Pseudomonadota</taxon>
        <taxon>Alphaproteobacteria</taxon>
        <taxon>Maricaulales</taxon>
        <taxon>Maricaulaceae</taxon>
        <taxon>Marinicauda</taxon>
    </lineage>
</organism>
<evidence type="ECO:0000313" key="8">
    <source>
        <dbReference type="EMBL" id="PWE17160.1"/>
    </source>
</evidence>
<evidence type="ECO:0000256" key="2">
    <source>
        <dbReference type="ARBA" id="ARBA00007862"/>
    </source>
</evidence>
<evidence type="ECO:0000256" key="3">
    <source>
        <dbReference type="ARBA" id="ARBA00022692"/>
    </source>
</evidence>
<gene>
    <name evidence="8" type="ORF">DDZ18_10130</name>
</gene>
<dbReference type="InterPro" id="IPR001107">
    <property type="entry name" value="Band_7"/>
</dbReference>
<evidence type="ECO:0000256" key="1">
    <source>
        <dbReference type="ARBA" id="ARBA00004167"/>
    </source>
</evidence>
<evidence type="ECO:0000256" key="6">
    <source>
        <dbReference type="PIRNR" id="PIRNR005651"/>
    </source>
</evidence>
<dbReference type="PANTHER" id="PTHR42911">
    <property type="entry name" value="MODULATOR OF FTSH PROTEASE HFLC"/>
    <property type="match status" value="1"/>
</dbReference>
<dbReference type="InterPro" id="IPR010200">
    <property type="entry name" value="HflC"/>
</dbReference>
<comment type="similarity">
    <text evidence="2 6">Belongs to the band 7/mec-2 family. HflC subfamily.</text>
</comment>
<comment type="function">
    <text evidence="6">HflC and HflK could regulate a protease.</text>
</comment>
<dbReference type="CDD" id="cd03405">
    <property type="entry name" value="SPFH_HflC"/>
    <property type="match status" value="1"/>
</dbReference>
<dbReference type="AlphaFoldDB" id="A0A2U2BT62"/>
<comment type="subcellular location">
    <subcellularLocation>
        <location evidence="1">Membrane</location>
        <topology evidence="1">Single-pass membrane protein</topology>
    </subcellularLocation>
</comment>
<dbReference type="Proteomes" id="UP000245168">
    <property type="component" value="Unassembled WGS sequence"/>
</dbReference>
<keyword evidence="8" id="KW-0645">Protease</keyword>
<dbReference type="EMBL" id="QEXV01000004">
    <property type="protein sequence ID" value="PWE17160.1"/>
    <property type="molecule type" value="Genomic_DNA"/>
</dbReference>
<dbReference type="PIRSF" id="PIRSF005651">
    <property type="entry name" value="HflC"/>
    <property type="match status" value="1"/>
</dbReference>
<keyword evidence="5" id="KW-0472">Membrane</keyword>
<dbReference type="SMART" id="SM00244">
    <property type="entry name" value="PHB"/>
    <property type="match status" value="1"/>
</dbReference>
<evidence type="ECO:0000313" key="9">
    <source>
        <dbReference type="Proteomes" id="UP000245168"/>
    </source>
</evidence>
<keyword evidence="3" id="KW-0812">Transmembrane</keyword>
<reference evidence="9" key="1">
    <citation type="submission" date="2018-05" db="EMBL/GenBank/DDBJ databases">
        <authorList>
            <person name="Liu B.-T."/>
        </authorList>
    </citation>
    <scope>NUCLEOTIDE SEQUENCE [LARGE SCALE GENOMIC DNA]</scope>
    <source>
        <strain evidence="9">WD6-1</strain>
    </source>
</reference>
<evidence type="ECO:0000256" key="5">
    <source>
        <dbReference type="ARBA" id="ARBA00023136"/>
    </source>
</evidence>
<dbReference type="SUPFAM" id="SSF117892">
    <property type="entry name" value="Band 7/SPFH domain"/>
    <property type="match status" value="1"/>
</dbReference>
<dbReference type="PANTHER" id="PTHR42911:SF1">
    <property type="entry name" value="MODULATOR OF FTSH PROTEASE HFLC"/>
    <property type="match status" value="1"/>
</dbReference>
<keyword evidence="9" id="KW-1185">Reference proteome</keyword>
<name>A0A2U2BT62_9PROT</name>
<proteinExistence type="inferred from homology"/>
<dbReference type="Gene3D" id="3.30.479.30">
    <property type="entry name" value="Band 7 domain"/>
    <property type="match status" value="1"/>
</dbReference>
<sequence length="298" mass="33657">MRALTVVFAIVVIGGVIAALSATYTVNERQQALVLRFGEPVAVVNEVGDDDPGLHFKYPFVDEVTLFDKRNLEFDMQPAEILAADQERLVVDAFLRYRIVDPLRVYQTARDERGLRQRLRAIMDDALRGVIASIPSNDVISGQRSELMDRIETAVESQVASQDLGAEVVDVRILRADLPQQIADRVFERMRSERQQEASLIRAEGEERAREIRAQAEREATVLLANARAESERIRGEGDAQRNAIYAAAYGQDAEFFAFYRSMIAYEEALQEGVPIVIPPDSEFFRYFRSERGGDEPQ</sequence>
<dbReference type="InterPro" id="IPR036013">
    <property type="entry name" value="Band_7/SPFH_dom_sf"/>
</dbReference>
<dbReference type="GO" id="GO:0008233">
    <property type="term" value="F:peptidase activity"/>
    <property type="evidence" value="ECO:0007669"/>
    <property type="project" value="UniProtKB-KW"/>
</dbReference>
<feature type="domain" description="Band 7" evidence="7">
    <location>
        <begin position="21"/>
        <end position="190"/>
    </location>
</feature>
<comment type="caution">
    <text evidence="8">The sequence shown here is derived from an EMBL/GenBank/DDBJ whole genome shotgun (WGS) entry which is preliminary data.</text>
</comment>
<dbReference type="OrthoDB" id="9812991at2"/>
<dbReference type="GO" id="GO:0006508">
    <property type="term" value="P:proteolysis"/>
    <property type="evidence" value="ECO:0007669"/>
    <property type="project" value="UniProtKB-KW"/>
</dbReference>
<evidence type="ECO:0000256" key="4">
    <source>
        <dbReference type="ARBA" id="ARBA00022989"/>
    </source>
</evidence>
<protein>
    <recommendedName>
        <fullName evidence="6">Protein HflC</fullName>
    </recommendedName>
</protein>
<dbReference type="GO" id="GO:0016020">
    <property type="term" value="C:membrane"/>
    <property type="evidence" value="ECO:0007669"/>
    <property type="project" value="UniProtKB-SubCell"/>
</dbReference>
<dbReference type="Pfam" id="PF01145">
    <property type="entry name" value="Band_7"/>
    <property type="match status" value="1"/>
</dbReference>
<keyword evidence="8" id="KW-0378">Hydrolase</keyword>